<evidence type="ECO:0000313" key="2">
    <source>
        <dbReference type="EMBL" id="CAH9075126.1"/>
    </source>
</evidence>
<protein>
    <recommendedName>
        <fullName evidence="1">Reverse transcriptase Ty1/copia-type domain-containing protein</fullName>
    </recommendedName>
</protein>
<name>A0AAV0CDQ0_9ASTE</name>
<dbReference type="InterPro" id="IPR013103">
    <property type="entry name" value="RVT_2"/>
</dbReference>
<dbReference type="AlphaFoldDB" id="A0AAV0CDQ0"/>
<evidence type="ECO:0000313" key="3">
    <source>
        <dbReference type="Proteomes" id="UP001152523"/>
    </source>
</evidence>
<gene>
    <name evidence="2" type="ORF">CEPIT_LOCUS5243</name>
</gene>
<dbReference type="EMBL" id="CAMAPF010000028">
    <property type="protein sequence ID" value="CAH9075126.1"/>
    <property type="molecule type" value="Genomic_DNA"/>
</dbReference>
<proteinExistence type="predicted"/>
<dbReference type="Pfam" id="PF07727">
    <property type="entry name" value="RVT_2"/>
    <property type="match status" value="1"/>
</dbReference>
<feature type="domain" description="Reverse transcriptase Ty1/copia-type" evidence="1">
    <location>
        <begin position="7"/>
        <end position="249"/>
    </location>
</feature>
<dbReference type="SUPFAM" id="SSF56672">
    <property type="entry name" value="DNA/RNA polymerases"/>
    <property type="match status" value="1"/>
</dbReference>
<dbReference type="PANTHER" id="PTHR43383:SF2">
    <property type="entry name" value="AMIDOHYDROLASE 2 FAMILY PROTEIN"/>
    <property type="match status" value="1"/>
</dbReference>
<sequence length="293" mass="33432">MEALEKNQTWKLVELPKNKPTVGCRWIFTPKFKADGSLERYKARLVAKGYTQTYGIDYTETFSPVAKLNTVRILLSLAANLDWPLQQLDVKNAFLNGKLEEEVYMNPPPGFENKYGAKVCKLEKALYGLKQSPRAWFDRFTKFVKKQGFNQAQADHTLFMKFSGKGEIAILIVYVDNIILTGNYHTETKNLKEKLAHEFEVKDLGDLKYFLGMEIARSKKGIVVSQRKYILDLLQETGMSACKPADTPIDPGQKLGDIKEGTPVDIRQYQRLVGRLIYLAHTRPDIAFAVSIW</sequence>
<dbReference type="Proteomes" id="UP001152523">
    <property type="component" value="Unassembled WGS sequence"/>
</dbReference>
<keyword evidence="3" id="KW-1185">Reference proteome</keyword>
<dbReference type="InterPro" id="IPR043502">
    <property type="entry name" value="DNA/RNA_pol_sf"/>
</dbReference>
<accession>A0AAV0CDQ0</accession>
<dbReference type="PANTHER" id="PTHR43383">
    <property type="entry name" value="NODULIN 6"/>
    <property type="match status" value="1"/>
</dbReference>
<comment type="caution">
    <text evidence="2">The sequence shown here is derived from an EMBL/GenBank/DDBJ whole genome shotgun (WGS) entry which is preliminary data.</text>
</comment>
<organism evidence="2 3">
    <name type="scientific">Cuscuta epithymum</name>
    <dbReference type="NCBI Taxonomy" id="186058"/>
    <lineage>
        <taxon>Eukaryota</taxon>
        <taxon>Viridiplantae</taxon>
        <taxon>Streptophyta</taxon>
        <taxon>Embryophyta</taxon>
        <taxon>Tracheophyta</taxon>
        <taxon>Spermatophyta</taxon>
        <taxon>Magnoliopsida</taxon>
        <taxon>eudicotyledons</taxon>
        <taxon>Gunneridae</taxon>
        <taxon>Pentapetalae</taxon>
        <taxon>asterids</taxon>
        <taxon>lamiids</taxon>
        <taxon>Solanales</taxon>
        <taxon>Convolvulaceae</taxon>
        <taxon>Cuscuteae</taxon>
        <taxon>Cuscuta</taxon>
        <taxon>Cuscuta subgen. Cuscuta</taxon>
    </lineage>
</organism>
<reference evidence="2" key="1">
    <citation type="submission" date="2022-07" db="EMBL/GenBank/DDBJ databases">
        <authorList>
            <person name="Macas J."/>
            <person name="Novak P."/>
            <person name="Neumann P."/>
        </authorList>
    </citation>
    <scope>NUCLEOTIDE SEQUENCE</scope>
</reference>
<evidence type="ECO:0000259" key="1">
    <source>
        <dbReference type="Pfam" id="PF07727"/>
    </source>
</evidence>